<name>A0A0G2AMY5_9BACT</name>
<sequence>MSPVPFHEEYLHHQKTPSSASIRELVFGMEDGMVSTMGAITGIATATQNHFTVVLSGVVIIAVESISMAVGSYLSSKSEKAIDERKVEEEKEEIRKYPHEEKEEMAELFVKDGWPNDLAKTMAEHTAKDHGLMLKEMAYRELYVVPEAGESPLKNAWVMGVSYVVGGFIPLLPYFFFGIFAAILLSIPVTLIALFALGSFTTKFSRRTWWKAGLEMLTLASAAALVGYGAGQLVDRWWLTEG</sequence>
<dbReference type="AlphaFoldDB" id="A0A0G2AMY5"/>
<feature type="transmembrane region" description="Helical" evidence="5">
    <location>
        <begin position="212"/>
        <end position="231"/>
    </location>
</feature>
<evidence type="ECO:0000256" key="5">
    <source>
        <dbReference type="SAM" id="Phobius"/>
    </source>
</evidence>
<dbReference type="Pfam" id="PF01988">
    <property type="entry name" value="VIT1"/>
    <property type="match status" value="1"/>
</dbReference>
<reference evidence="6 7" key="1">
    <citation type="journal article" date="2015" name="Nature">
        <title>rRNA introns, odd ribosomes, and small enigmatic genomes across a large radiation of phyla.</title>
        <authorList>
            <person name="Brown C.T."/>
            <person name="Hug L.A."/>
            <person name="Thomas B.C."/>
            <person name="Sharon I."/>
            <person name="Castelle C.J."/>
            <person name="Singh A."/>
            <person name="Wilkins M.J."/>
            <person name="Williams K.H."/>
            <person name="Banfield J.F."/>
        </authorList>
    </citation>
    <scope>NUCLEOTIDE SEQUENCE [LARGE SCALE GENOMIC DNA]</scope>
</reference>
<dbReference type="GO" id="GO:0005384">
    <property type="term" value="F:manganese ion transmembrane transporter activity"/>
    <property type="evidence" value="ECO:0007669"/>
    <property type="project" value="InterPro"/>
</dbReference>
<dbReference type="EMBL" id="LCRX01000004">
    <property type="protein sequence ID" value="KKW42672.1"/>
    <property type="molecule type" value="Genomic_DNA"/>
</dbReference>
<evidence type="ECO:0008006" key="8">
    <source>
        <dbReference type="Google" id="ProtNLM"/>
    </source>
</evidence>
<keyword evidence="4 5" id="KW-0472">Membrane</keyword>
<dbReference type="Proteomes" id="UP000033870">
    <property type="component" value="Unassembled WGS sequence"/>
</dbReference>
<accession>A0A0G2AMY5</accession>
<dbReference type="STRING" id="1619044.UY92_C0004G0008"/>
<keyword evidence="2 5" id="KW-0812">Transmembrane</keyword>
<comment type="subcellular location">
    <subcellularLocation>
        <location evidence="1">Endomembrane system</location>
        <topology evidence="1">Multi-pass membrane protein</topology>
    </subcellularLocation>
</comment>
<dbReference type="InterPro" id="IPR008217">
    <property type="entry name" value="Ccc1_fam"/>
</dbReference>
<dbReference type="PANTHER" id="PTHR31851">
    <property type="entry name" value="FE(2+)/MN(2+) TRANSPORTER PCL1"/>
    <property type="match status" value="1"/>
</dbReference>
<feature type="transmembrane region" description="Helical" evidence="5">
    <location>
        <begin position="179"/>
        <end position="200"/>
    </location>
</feature>
<evidence type="ECO:0000256" key="3">
    <source>
        <dbReference type="ARBA" id="ARBA00022989"/>
    </source>
</evidence>
<dbReference type="GO" id="GO:0030026">
    <property type="term" value="P:intracellular manganese ion homeostasis"/>
    <property type="evidence" value="ECO:0007669"/>
    <property type="project" value="InterPro"/>
</dbReference>
<evidence type="ECO:0000256" key="2">
    <source>
        <dbReference type="ARBA" id="ARBA00022692"/>
    </source>
</evidence>
<keyword evidence="3 5" id="KW-1133">Transmembrane helix</keyword>
<proteinExistence type="predicted"/>
<evidence type="ECO:0000313" key="6">
    <source>
        <dbReference type="EMBL" id="KKW42672.1"/>
    </source>
</evidence>
<evidence type="ECO:0000256" key="1">
    <source>
        <dbReference type="ARBA" id="ARBA00004127"/>
    </source>
</evidence>
<gene>
    <name evidence="6" type="ORF">UY92_C0004G0008</name>
</gene>
<evidence type="ECO:0000256" key="4">
    <source>
        <dbReference type="ARBA" id="ARBA00023136"/>
    </source>
</evidence>
<organism evidence="6 7">
    <name type="scientific">Candidatus Magasanikbacteria bacterium GW2011_GWA2_56_11</name>
    <dbReference type="NCBI Taxonomy" id="1619044"/>
    <lineage>
        <taxon>Bacteria</taxon>
        <taxon>Candidatus Magasanikiibacteriota</taxon>
    </lineage>
</organism>
<evidence type="ECO:0000313" key="7">
    <source>
        <dbReference type="Proteomes" id="UP000033870"/>
    </source>
</evidence>
<dbReference type="GO" id="GO:0012505">
    <property type="term" value="C:endomembrane system"/>
    <property type="evidence" value="ECO:0007669"/>
    <property type="project" value="UniProtKB-SubCell"/>
</dbReference>
<protein>
    <recommendedName>
        <fullName evidence="8">Iron transporter</fullName>
    </recommendedName>
</protein>
<comment type="caution">
    <text evidence="6">The sequence shown here is derived from an EMBL/GenBank/DDBJ whole genome shotgun (WGS) entry which is preliminary data.</text>
</comment>